<keyword evidence="8" id="KW-1003">Cell membrane</keyword>
<dbReference type="AlphaFoldDB" id="A0A0S1SSG6"/>
<evidence type="ECO:0000256" key="9">
    <source>
        <dbReference type="RuleBase" id="RU003656"/>
    </source>
</evidence>
<dbReference type="NCBIfam" id="TIGR01216">
    <property type="entry name" value="ATP_synt_epsi"/>
    <property type="match status" value="1"/>
</dbReference>
<comment type="subunit">
    <text evidence="8 9">F-type ATPases have 2 components, CF(1) - the catalytic core - and CF(0) - the membrane proton channel. CF(1) has five subunits: alpha(3), beta(3), gamma(1), delta(1), epsilon(1). CF(0) has three main subunits: a, b and c.</text>
</comment>
<feature type="domain" description="ATP synthase F1 complex delta/epsilon subunit N-terminal" evidence="11">
    <location>
        <begin position="2"/>
        <end position="80"/>
    </location>
</feature>
<accession>A0A0S1SK01</accession>
<keyword evidence="5 8" id="KW-0472">Membrane</keyword>
<evidence type="ECO:0000313" key="12">
    <source>
        <dbReference type="EMBL" id="ALM12875.1"/>
    </source>
</evidence>
<gene>
    <name evidence="8" type="primary">atpC</name>
    <name evidence="12" type="ORF">PeribacterD1_0174</name>
</gene>
<dbReference type="GO" id="GO:0005524">
    <property type="term" value="F:ATP binding"/>
    <property type="evidence" value="ECO:0007669"/>
    <property type="project" value="UniProtKB-UniRule"/>
</dbReference>
<dbReference type="PANTHER" id="PTHR13822">
    <property type="entry name" value="ATP SYNTHASE DELTA/EPSILON CHAIN"/>
    <property type="match status" value="1"/>
</dbReference>
<dbReference type="InterPro" id="IPR001469">
    <property type="entry name" value="ATP_synth_F1_dsu/esu"/>
</dbReference>
<keyword evidence="8" id="KW-0375">Hydrogen ion transport</keyword>
<dbReference type="InterPro" id="IPR020546">
    <property type="entry name" value="ATP_synth_F1_dsu/esu_N"/>
</dbReference>
<name>A0A0S1SSG6_9BACT</name>
<evidence type="ECO:0000313" key="13">
    <source>
        <dbReference type="Proteomes" id="UP000069135"/>
    </source>
</evidence>
<reference evidence="12 13" key="2">
    <citation type="journal article" date="2016" name="PeerJ">
        <title>Analysis of five complete genome sequences for members of the class Peribacteria in the recently recognized Peregrinibacteria bacterial phylum.</title>
        <authorList>
            <person name="Anantharaman K."/>
            <person name="Brown C.T."/>
            <person name="Burstein D."/>
            <person name="Castelle C.J."/>
            <person name="Probst A.J."/>
            <person name="Thomas B.C."/>
            <person name="Williams K.H."/>
            <person name="Banfield J.F."/>
        </authorList>
    </citation>
    <scope>NUCLEOTIDE SEQUENCE [LARGE SCALE GENOMIC DNA]</scope>
    <source>
        <strain evidence="12">RIFOXYD1_FULL_PER-ii_59_16</strain>
    </source>
</reference>
<evidence type="ECO:0000256" key="5">
    <source>
        <dbReference type="ARBA" id="ARBA00023136"/>
    </source>
</evidence>
<dbReference type="GO" id="GO:0045259">
    <property type="term" value="C:proton-transporting ATP synthase complex"/>
    <property type="evidence" value="ECO:0007669"/>
    <property type="project" value="UniProtKB-KW"/>
</dbReference>
<dbReference type="Proteomes" id="UP000069135">
    <property type="component" value="Chromosome"/>
</dbReference>
<evidence type="ECO:0000256" key="2">
    <source>
        <dbReference type="ARBA" id="ARBA00005712"/>
    </source>
</evidence>
<protein>
    <recommendedName>
        <fullName evidence="8">ATP synthase epsilon chain</fullName>
    </recommendedName>
    <alternativeName>
        <fullName evidence="8">ATP synthase F1 sector epsilon subunit</fullName>
    </alternativeName>
    <alternativeName>
        <fullName evidence="8">F-ATPase epsilon subunit</fullName>
    </alternativeName>
</protein>
<evidence type="ECO:0000256" key="1">
    <source>
        <dbReference type="ARBA" id="ARBA00004184"/>
    </source>
</evidence>
<dbReference type="GO" id="GO:0012505">
    <property type="term" value="C:endomembrane system"/>
    <property type="evidence" value="ECO:0007669"/>
    <property type="project" value="UniProtKB-SubCell"/>
</dbReference>
<dbReference type="InterPro" id="IPR036771">
    <property type="entry name" value="ATPsynth_dsu/esu_N"/>
</dbReference>
<feature type="coiled-coil region" evidence="10">
    <location>
        <begin position="84"/>
        <end position="111"/>
    </location>
</feature>
<dbReference type="Gene3D" id="2.60.15.10">
    <property type="entry name" value="F0F1 ATP synthase delta/epsilon subunit, N-terminal"/>
    <property type="match status" value="1"/>
</dbReference>
<organism evidence="12 13">
    <name type="scientific">Candidatus Peribacter riflensis</name>
    <dbReference type="NCBI Taxonomy" id="1735162"/>
    <lineage>
        <taxon>Bacteria</taxon>
        <taxon>Candidatus Peregrinibacteriota</taxon>
        <taxon>Candidatus Peribacteria</taxon>
        <taxon>Candidatus Peribacterales</taxon>
        <taxon>Candidatus Peribacteraceae</taxon>
        <taxon>Candidatus Peribacter</taxon>
    </lineage>
</organism>
<keyword evidence="3 8" id="KW-0813">Transport</keyword>
<dbReference type="EMBL" id="CP013065">
    <property type="protein sequence ID" value="ALM12875.1"/>
    <property type="molecule type" value="Genomic_DNA"/>
</dbReference>
<accession>A0A0S1SSG6</accession>
<dbReference type="Pfam" id="PF02823">
    <property type="entry name" value="ATP-synt_DE_N"/>
    <property type="match status" value="1"/>
</dbReference>
<evidence type="ECO:0000256" key="4">
    <source>
        <dbReference type="ARBA" id="ARBA00023065"/>
    </source>
</evidence>
<dbReference type="SUPFAM" id="SSF51344">
    <property type="entry name" value="Epsilon subunit of F1F0-ATP synthase N-terminal domain"/>
    <property type="match status" value="1"/>
</dbReference>
<keyword evidence="10" id="KW-0175">Coiled coil</keyword>
<dbReference type="STRING" id="1735162.PeribacterB2_0174"/>
<sequence length="146" mass="16193">MLRLEITTPDRPMFEGEVDSVSLPTPQGEITILPHHIPLISIVSPGAITIRQKGSEQLLAVSRGVIEVDGKTIRVMVDTADRADELQEEAILKAKAEAEKLQREKREDREGFAEATAILERELARLHVVRRRRGGRRSVPTPGSGE</sequence>
<keyword evidence="6 8" id="KW-0139">CF(1)</keyword>
<dbReference type="GO" id="GO:0046933">
    <property type="term" value="F:proton-transporting ATP synthase activity, rotational mechanism"/>
    <property type="evidence" value="ECO:0007669"/>
    <property type="project" value="UniProtKB-UniRule"/>
</dbReference>
<accession>A0A0S1SI63</accession>
<accession>A0A0S1SLM8</accession>
<comment type="similarity">
    <text evidence="2 8 9">Belongs to the ATPase epsilon chain family.</text>
</comment>
<evidence type="ECO:0000256" key="7">
    <source>
        <dbReference type="ARBA" id="ARBA00023310"/>
    </source>
</evidence>
<comment type="function">
    <text evidence="8">Produces ATP from ADP in the presence of a proton gradient across the membrane.</text>
</comment>
<evidence type="ECO:0000256" key="3">
    <source>
        <dbReference type="ARBA" id="ARBA00022448"/>
    </source>
</evidence>
<dbReference type="HAMAP" id="MF_00530">
    <property type="entry name" value="ATP_synth_epsil_bac"/>
    <property type="match status" value="1"/>
</dbReference>
<evidence type="ECO:0000256" key="8">
    <source>
        <dbReference type="HAMAP-Rule" id="MF_00530"/>
    </source>
</evidence>
<evidence type="ECO:0000256" key="6">
    <source>
        <dbReference type="ARBA" id="ARBA00023196"/>
    </source>
</evidence>
<comment type="subcellular location">
    <subcellularLocation>
        <location evidence="8">Cell membrane</location>
        <topology evidence="8">Peripheral membrane protein</topology>
    </subcellularLocation>
    <subcellularLocation>
        <location evidence="1">Endomembrane system</location>
        <topology evidence="1">Peripheral membrane protein</topology>
    </subcellularLocation>
</comment>
<keyword evidence="4 8" id="KW-0406">Ion transport</keyword>
<dbReference type="CDD" id="cd12152">
    <property type="entry name" value="F1-ATPase_delta"/>
    <property type="match status" value="1"/>
</dbReference>
<evidence type="ECO:0000256" key="10">
    <source>
        <dbReference type="SAM" id="Coils"/>
    </source>
</evidence>
<keyword evidence="7 8" id="KW-0066">ATP synthesis</keyword>
<dbReference type="KEGG" id="prf:PeribacterA2_0174"/>
<dbReference type="PANTHER" id="PTHR13822:SF10">
    <property type="entry name" value="ATP SYNTHASE EPSILON CHAIN, CHLOROPLASTIC"/>
    <property type="match status" value="1"/>
</dbReference>
<accession>A0A0S1SU61</accession>
<evidence type="ECO:0000259" key="11">
    <source>
        <dbReference type="Pfam" id="PF02823"/>
    </source>
</evidence>
<dbReference type="GO" id="GO:0005886">
    <property type="term" value="C:plasma membrane"/>
    <property type="evidence" value="ECO:0007669"/>
    <property type="project" value="UniProtKB-SubCell"/>
</dbReference>
<reference evidence="13" key="1">
    <citation type="submission" date="2015-10" db="EMBL/GenBank/DDBJ databases">
        <title>Analysis of five complete genome sequences for members of the class Peribacteria in the recently recognized Peregrinibacteria bacterial phylum.</title>
        <authorList>
            <person name="Anantharaman K."/>
            <person name="Brown C.T."/>
            <person name="Burstein D."/>
            <person name="Castelle C.J."/>
            <person name="Probst A.J."/>
            <person name="Thomas B.C."/>
            <person name="Williams K.H."/>
            <person name="Banfield J.F."/>
        </authorList>
    </citation>
    <scope>NUCLEOTIDE SEQUENCE [LARGE SCALE GENOMIC DNA]</scope>
</reference>
<proteinExistence type="inferred from homology"/>